<protein>
    <submittedName>
        <fullName evidence="7">Uncharacterized protein</fullName>
    </submittedName>
</protein>
<comment type="subcellular location">
    <subcellularLocation>
        <location evidence="1">Membrane</location>
        <topology evidence="1">Multi-pass membrane protein</topology>
    </subcellularLocation>
</comment>
<comment type="similarity">
    <text evidence="2">Belongs to the NRAMP (TC 2.A.55) family.</text>
</comment>
<feature type="transmembrane region" description="Helical" evidence="6">
    <location>
        <begin position="124"/>
        <end position="149"/>
    </location>
</feature>
<keyword evidence="8" id="KW-1185">Reference proteome</keyword>
<evidence type="ECO:0000256" key="1">
    <source>
        <dbReference type="ARBA" id="ARBA00004141"/>
    </source>
</evidence>
<dbReference type="Pfam" id="PF01566">
    <property type="entry name" value="Nramp"/>
    <property type="match status" value="1"/>
</dbReference>
<evidence type="ECO:0000313" key="7">
    <source>
        <dbReference type="EMBL" id="KAK4481080.1"/>
    </source>
</evidence>
<keyword evidence="4 6" id="KW-1133">Transmembrane helix</keyword>
<dbReference type="PANTHER" id="PTHR11706">
    <property type="entry name" value="SOLUTE CARRIER PROTEIN FAMILY 11 MEMBER"/>
    <property type="match status" value="1"/>
</dbReference>
<evidence type="ECO:0000256" key="3">
    <source>
        <dbReference type="ARBA" id="ARBA00022692"/>
    </source>
</evidence>
<proteinExistence type="inferred from homology"/>
<evidence type="ECO:0000256" key="2">
    <source>
        <dbReference type="ARBA" id="ARBA00009965"/>
    </source>
</evidence>
<feature type="transmembrane region" description="Helical" evidence="6">
    <location>
        <begin position="53"/>
        <end position="75"/>
    </location>
</feature>
<gene>
    <name evidence="7" type="ORF">RD792_011950</name>
</gene>
<name>A0ABR0CVI5_9LAMI</name>
<evidence type="ECO:0000256" key="6">
    <source>
        <dbReference type="SAM" id="Phobius"/>
    </source>
</evidence>
<sequence>MESETLVTDYQPSASQRVLAAAGPVLWIAISYVDPGKWATAVEGGARLGFDTALLMLIVNCAAILCQYLSARIAIATGKDLAQICREEYDGRTCVLLGIQAETSMIVLDLTMVLGTAYGLNAVFGIDLFTCVFLTGFDAVLFPFLASLLENPKAKFSAICFVSFILVSYVCVILISQPESSVSMGGMLNKLSGENAYALMSLLGANIMPHNFYLHSSIVQCNLRVAFLEASDLNSEHAQSKSRDGRGKVFNGLQISAPALGFWVEGVLSGELGFLGFGGVY</sequence>
<comment type="caution">
    <text evidence="7">The sequence shown here is derived from an EMBL/GenBank/DDBJ whole genome shotgun (WGS) entry which is preliminary data.</text>
</comment>
<dbReference type="Proteomes" id="UP001291926">
    <property type="component" value="Unassembled WGS sequence"/>
</dbReference>
<dbReference type="EMBL" id="JAYDYQ010002685">
    <property type="protein sequence ID" value="KAK4481080.1"/>
    <property type="molecule type" value="Genomic_DNA"/>
</dbReference>
<organism evidence="7 8">
    <name type="scientific">Penstemon davidsonii</name>
    <dbReference type="NCBI Taxonomy" id="160366"/>
    <lineage>
        <taxon>Eukaryota</taxon>
        <taxon>Viridiplantae</taxon>
        <taxon>Streptophyta</taxon>
        <taxon>Embryophyta</taxon>
        <taxon>Tracheophyta</taxon>
        <taxon>Spermatophyta</taxon>
        <taxon>Magnoliopsida</taxon>
        <taxon>eudicotyledons</taxon>
        <taxon>Gunneridae</taxon>
        <taxon>Pentapetalae</taxon>
        <taxon>asterids</taxon>
        <taxon>lamiids</taxon>
        <taxon>Lamiales</taxon>
        <taxon>Plantaginaceae</taxon>
        <taxon>Cheloneae</taxon>
        <taxon>Penstemon</taxon>
    </lineage>
</organism>
<dbReference type="PANTHER" id="PTHR11706:SF75">
    <property type="entry name" value="ETHYLENE-INSENSITIVE PROTEIN 2"/>
    <property type="match status" value="1"/>
</dbReference>
<feature type="transmembrane region" description="Helical" evidence="6">
    <location>
        <begin position="196"/>
        <end position="214"/>
    </location>
</feature>
<dbReference type="PRINTS" id="PR00447">
    <property type="entry name" value="NATRESASSCMP"/>
</dbReference>
<reference evidence="7 8" key="1">
    <citation type="journal article" date="2023" name="bioRxiv">
        <title>Genome report: Whole genome sequence and annotation of Penstemon davidsonii.</title>
        <authorList>
            <person name="Ostevik K.L."/>
            <person name="Alabady M."/>
            <person name="Zhang M."/>
            <person name="Rausher M.D."/>
        </authorList>
    </citation>
    <scope>NUCLEOTIDE SEQUENCE [LARGE SCALE GENOMIC DNA]</scope>
    <source>
        <strain evidence="7">DNT005</strain>
        <tissue evidence="7">Whole leaf</tissue>
    </source>
</reference>
<keyword evidence="5 6" id="KW-0472">Membrane</keyword>
<dbReference type="NCBIfam" id="NF037982">
    <property type="entry name" value="Nramp_1"/>
    <property type="match status" value="1"/>
</dbReference>
<dbReference type="InterPro" id="IPR001046">
    <property type="entry name" value="NRAMP_fam"/>
</dbReference>
<feature type="transmembrane region" description="Helical" evidence="6">
    <location>
        <begin position="156"/>
        <end position="176"/>
    </location>
</feature>
<accession>A0ABR0CVI5</accession>
<evidence type="ECO:0000256" key="5">
    <source>
        <dbReference type="ARBA" id="ARBA00023136"/>
    </source>
</evidence>
<keyword evidence="3 6" id="KW-0812">Transmembrane</keyword>
<evidence type="ECO:0000313" key="8">
    <source>
        <dbReference type="Proteomes" id="UP001291926"/>
    </source>
</evidence>
<feature type="transmembrane region" description="Helical" evidence="6">
    <location>
        <begin position="95"/>
        <end position="118"/>
    </location>
</feature>
<evidence type="ECO:0000256" key="4">
    <source>
        <dbReference type="ARBA" id="ARBA00022989"/>
    </source>
</evidence>